<name>A0A246RDU1_9ACTN</name>
<keyword evidence="5 6" id="KW-0472">Membrane</keyword>
<dbReference type="GO" id="GO:0022857">
    <property type="term" value="F:transmembrane transporter activity"/>
    <property type="evidence" value="ECO:0007669"/>
    <property type="project" value="InterPro"/>
</dbReference>
<feature type="transmembrane region" description="Helical" evidence="6">
    <location>
        <begin position="192"/>
        <end position="209"/>
    </location>
</feature>
<dbReference type="PANTHER" id="PTHR43370">
    <property type="entry name" value="SUGAR ABC TRANSPORTER INTEGRAL MEMBRANE PROTEIN-RELATED"/>
    <property type="match status" value="1"/>
</dbReference>
<evidence type="ECO:0000313" key="7">
    <source>
        <dbReference type="EMBL" id="OWU99242.1"/>
    </source>
</evidence>
<sequence>MSAADNIATILSSGARLTVPLAFAACGEYVAQRAGTLNISVEAMMLGAAFGSIAVASATGSATIGLVAGALVGVAVAFVHGILSHRVQINTFVVGLVLNALVLGLTSYLITVSTFTGHQVWQVDIPVLRDIPIIGPMLFVQRWPVYLLLAVVPLTWWLVERSRWGLELRAVGENPQAADVSGIEVNKRRRQALLWCGLLAGLGGAYLAVGEVGSFNQNMTAGRGYLVIAAVIFGAWRLGRTLIGCVVFGLADAMRLALPALGVTMNSQLLIAAPYLLALLAMLVFATAHREPRALAQPFQRGTT</sequence>
<dbReference type="PANTHER" id="PTHR43370:SF2">
    <property type="entry name" value="ABC TRANSPORTER PERMEASE PROTEIN"/>
    <property type="match status" value="1"/>
</dbReference>
<dbReference type="RefSeq" id="WP_088647251.1">
    <property type="nucleotide sequence ID" value="NZ_CBDRBW010000042.1"/>
</dbReference>
<dbReference type="EMBL" id="MZMV01000082">
    <property type="protein sequence ID" value="OWU99242.1"/>
    <property type="molecule type" value="Genomic_DNA"/>
</dbReference>
<feature type="transmembrane region" description="Helical" evidence="6">
    <location>
        <begin position="143"/>
        <end position="159"/>
    </location>
</feature>
<dbReference type="Proteomes" id="UP000197174">
    <property type="component" value="Unassembled WGS sequence"/>
</dbReference>
<feature type="transmembrane region" description="Helical" evidence="6">
    <location>
        <begin position="245"/>
        <end position="263"/>
    </location>
</feature>
<protein>
    <submittedName>
        <fullName evidence="7">ABC transporter permease</fullName>
    </submittedName>
</protein>
<keyword evidence="4 6" id="KW-1133">Transmembrane helix</keyword>
<keyword evidence="2" id="KW-1003">Cell membrane</keyword>
<gene>
    <name evidence="7" type="ORF">B5D80_29795</name>
</gene>
<feature type="transmembrane region" description="Helical" evidence="6">
    <location>
        <begin position="221"/>
        <end position="238"/>
    </location>
</feature>
<feature type="transmembrane region" description="Helical" evidence="6">
    <location>
        <begin position="48"/>
        <end position="79"/>
    </location>
</feature>
<keyword evidence="8" id="KW-1185">Reference proteome</keyword>
<dbReference type="OrthoDB" id="9792579at2"/>
<dbReference type="CDD" id="cd06580">
    <property type="entry name" value="TM_PBP1_transp_TpRbsC_like"/>
    <property type="match status" value="1"/>
</dbReference>
<evidence type="ECO:0000256" key="4">
    <source>
        <dbReference type="ARBA" id="ARBA00022989"/>
    </source>
</evidence>
<comment type="subcellular location">
    <subcellularLocation>
        <location evidence="1">Cell membrane</location>
        <topology evidence="1">Multi-pass membrane protein</topology>
    </subcellularLocation>
</comment>
<keyword evidence="3 6" id="KW-0812">Transmembrane</keyword>
<evidence type="ECO:0000313" key="8">
    <source>
        <dbReference type="Proteomes" id="UP000197174"/>
    </source>
</evidence>
<evidence type="ECO:0000256" key="3">
    <source>
        <dbReference type="ARBA" id="ARBA00022692"/>
    </source>
</evidence>
<evidence type="ECO:0000256" key="6">
    <source>
        <dbReference type="SAM" id="Phobius"/>
    </source>
</evidence>
<dbReference type="AlphaFoldDB" id="A0A246RDU1"/>
<dbReference type="GO" id="GO:0005886">
    <property type="term" value="C:plasma membrane"/>
    <property type="evidence" value="ECO:0007669"/>
    <property type="project" value="UniProtKB-SubCell"/>
</dbReference>
<reference evidence="7 8" key="1">
    <citation type="submission" date="2017-03" db="EMBL/GenBank/DDBJ databases">
        <title>Whole genome sequence of Micromonospora wenchangensis, isolated from mangrove soil.</title>
        <authorList>
            <person name="Yang H."/>
        </authorList>
    </citation>
    <scope>NUCLEOTIDE SEQUENCE [LARGE SCALE GENOMIC DNA]</scope>
    <source>
        <strain evidence="7 8">CCTCC AA 2012002</strain>
    </source>
</reference>
<organism evidence="7 8">
    <name type="scientific">Micromonospora wenchangensis</name>
    <dbReference type="NCBI Taxonomy" id="1185415"/>
    <lineage>
        <taxon>Bacteria</taxon>
        <taxon>Bacillati</taxon>
        <taxon>Actinomycetota</taxon>
        <taxon>Actinomycetes</taxon>
        <taxon>Micromonosporales</taxon>
        <taxon>Micromonosporaceae</taxon>
        <taxon>Micromonospora</taxon>
    </lineage>
</organism>
<evidence type="ECO:0000256" key="5">
    <source>
        <dbReference type="ARBA" id="ARBA00023136"/>
    </source>
</evidence>
<proteinExistence type="predicted"/>
<dbReference type="Pfam" id="PF02653">
    <property type="entry name" value="BPD_transp_2"/>
    <property type="match status" value="1"/>
</dbReference>
<feature type="transmembrane region" description="Helical" evidence="6">
    <location>
        <begin position="91"/>
        <end position="110"/>
    </location>
</feature>
<comment type="caution">
    <text evidence="7">The sequence shown here is derived from an EMBL/GenBank/DDBJ whole genome shotgun (WGS) entry which is preliminary data.</text>
</comment>
<feature type="transmembrane region" description="Helical" evidence="6">
    <location>
        <begin position="269"/>
        <end position="288"/>
    </location>
</feature>
<evidence type="ECO:0000256" key="2">
    <source>
        <dbReference type="ARBA" id="ARBA00022475"/>
    </source>
</evidence>
<accession>A0A246RDU1</accession>
<evidence type="ECO:0000256" key="1">
    <source>
        <dbReference type="ARBA" id="ARBA00004651"/>
    </source>
</evidence>
<dbReference type="InterPro" id="IPR001851">
    <property type="entry name" value="ABC_transp_permease"/>
</dbReference>